<dbReference type="OrthoDB" id="2013610at2759"/>
<dbReference type="PROSITE" id="PS50994">
    <property type="entry name" value="INTEGRASE"/>
    <property type="match status" value="1"/>
</dbReference>
<evidence type="ECO:0000256" key="6">
    <source>
        <dbReference type="SAM" id="Coils"/>
    </source>
</evidence>
<dbReference type="FunFam" id="3.10.20.370:FF:000001">
    <property type="entry name" value="Retrovirus-related Pol polyprotein from transposon 17.6-like protein"/>
    <property type="match status" value="1"/>
</dbReference>
<dbReference type="InterPro" id="IPR041588">
    <property type="entry name" value="Integrase_H2C2"/>
</dbReference>
<keyword evidence="3" id="KW-0540">Nuclease</keyword>
<organism evidence="8 9">
    <name type="scientific">Trifolium subterraneum</name>
    <name type="common">Subterranean clover</name>
    <dbReference type="NCBI Taxonomy" id="3900"/>
    <lineage>
        <taxon>Eukaryota</taxon>
        <taxon>Viridiplantae</taxon>
        <taxon>Streptophyta</taxon>
        <taxon>Embryophyta</taxon>
        <taxon>Tracheophyta</taxon>
        <taxon>Spermatophyta</taxon>
        <taxon>Magnoliopsida</taxon>
        <taxon>eudicotyledons</taxon>
        <taxon>Gunneridae</taxon>
        <taxon>Pentapetalae</taxon>
        <taxon>rosids</taxon>
        <taxon>fabids</taxon>
        <taxon>Fabales</taxon>
        <taxon>Fabaceae</taxon>
        <taxon>Papilionoideae</taxon>
        <taxon>50 kb inversion clade</taxon>
        <taxon>NPAAA clade</taxon>
        <taxon>Hologalegina</taxon>
        <taxon>IRL clade</taxon>
        <taxon>Trifolieae</taxon>
        <taxon>Trifolium</taxon>
    </lineage>
</organism>
<dbReference type="Pfam" id="PF00078">
    <property type="entry name" value="RVT_1"/>
    <property type="match status" value="1"/>
</dbReference>
<reference evidence="9" key="1">
    <citation type="journal article" date="2017" name="Front. Plant Sci.">
        <title>Climate Clever Clovers: New Paradigm to Reduce the Environmental Footprint of Ruminants by Breeding Low Methanogenic Forages Utilizing Haplotype Variation.</title>
        <authorList>
            <person name="Kaur P."/>
            <person name="Appels R."/>
            <person name="Bayer P.E."/>
            <person name="Keeble-Gagnere G."/>
            <person name="Wang J."/>
            <person name="Hirakawa H."/>
            <person name="Shirasawa K."/>
            <person name="Vercoe P."/>
            <person name="Stefanova K."/>
            <person name="Durmic Z."/>
            <person name="Nichols P."/>
            <person name="Revell C."/>
            <person name="Isobe S.N."/>
            <person name="Edwards D."/>
            <person name="Erskine W."/>
        </authorList>
    </citation>
    <scope>NUCLEOTIDE SEQUENCE [LARGE SCALE GENOMIC DNA]</scope>
    <source>
        <strain evidence="9">cv. Daliak</strain>
    </source>
</reference>
<dbReference type="GO" id="GO:0015074">
    <property type="term" value="P:DNA integration"/>
    <property type="evidence" value="ECO:0007669"/>
    <property type="project" value="InterPro"/>
</dbReference>
<protein>
    <recommendedName>
        <fullName evidence="7">Integrase catalytic domain-containing protein</fullName>
    </recommendedName>
</protein>
<evidence type="ECO:0000313" key="8">
    <source>
        <dbReference type="EMBL" id="GAU43714.1"/>
    </source>
</evidence>
<dbReference type="PANTHER" id="PTHR37984">
    <property type="entry name" value="PROTEIN CBG26694"/>
    <property type="match status" value="1"/>
</dbReference>
<evidence type="ECO:0000313" key="9">
    <source>
        <dbReference type="Proteomes" id="UP000242715"/>
    </source>
</evidence>
<dbReference type="InterPro" id="IPR041577">
    <property type="entry name" value="RT_RNaseH_2"/>
</dbReference>
<evidence type="ECO:0000259" key="7">
    <source>
        <dbReference type="PROSITE" id="PS50994"/>
    </source>
</evidence>
<name>A0A2Z6NGY7_TRISU</name>
<dbReference type="CDD" id="cd00303">
    <property type="entry name" value="retropepsin_like"/>
    <property type="match status" value="1"/>
</dbReference>
<dbReference type="Proteomes" id="UP000242715">
    <property type="component" value="Unassembled WGS sequence"/>
</dbReference>
<dbReference type="InterPro" id="IPR021109">
    <property type="entry name" value="Peptidase_aspartic_dom_sf"/>
</dbReference>
<gene>
    <name evidence="8" type="ORF">TSUD_179970</name>
</gene>
<dbReference type="SUPFAM" id="SSF50630">
    <property type="entry name" value="Acid proteases"/>
    <property type="match status" value="1"/>
</dbReference>
<dbReference type="Gene3D" id="3.30.420.10">
    <property type="entry name" value="Ribonuclease H-like superfamily/Ribonuclease H"/>
    <property type="match status" value="1"/>
</dbReference>
<dbReference type="Pfam" id="PF03732">
    <property type="entry name" value="Retrotrans_gag"/>
    <property type="match status" value="1"/>
</dbReference>
<feature type="coiled-coil region" evidence="6">
    <location>
        <begin position="8"/>
        <end position="42"/>
    </location>
</feature>
<keyword evidence="4" id="KW-0255">Endonuclease</keyword>
<dbReference type="CDD" id="cd01647">
    <property type="entry name" value="RT_LTR"/>
    <property type="match status" value="1"/>
</dbReference>
<evidence type="ECO:0000256" key="4">
    <source>
        <dbReference type="ARBA" id="ARBA00022759"/>
    </source>
</evidence>
<dbReference type="Gene3D" id="3.10.10.10">
    <property type="entry name" value="HIV Type 1 Reverse Transcriptase, subunit A, domain 1"/>
    <property type="match status" value="1"/>
</dbReference>
<keyword evidence="4" id="KW-0378">Hydrolase</keyword>
<dbReference type="Pfam" id="PF13975">
    <property type="entry name" value="gag-asp_proteas"/>
    <property type="match status" value="1"/>
</dbReference>
<dbReference type="FunFam" id="3.30.70.270:FF:000115">
    <property type="entry name" value="Polyprotein of retroviral origin, putative"/>
    <property type="match status" value="1"/>
</dbReference>
<dbReference type="Gene3D" id="3.30.70.270">
    <property type="match status" value="2"/>
</dbReference>
<accession>A0A2Z6NGY7</accession>
<dbReference type="InterPro" id="IPR012337">
    <property type="entry name" value="RNaseH-like_sf"/>
</dbReference>
<evidence type="ECO:0000256" key="2">
    <source>
        <dbReference type="ARBA" id="ARBA00022695"/>
    </source>
</evidence>
<dbReference type="EMBL" id="DF973990">
    <property type="protein sequence ID" value="GAU43714.1"/>
    <property type="molecule type" value="Genomic_DNA"/>
</dbReference>
<dbReference type="SUPFAM" id="SSF53098">
    <property type="entry name" value="Ribonuclease H-like"/>
    <property type="match status" value="1"/>
</dbReference>
<dbReference type="GO" id="GO:0016779">
    <property type="term" value="F:nucleotidyltransferase activity"/>
    <property type="evidence" value="ECO:0007669"/>
    <property type="project" value="UniProtKB-KW"/>
</dbReference>
<dbReference type="GO" id="GO:0004519">
    <property type="term" value="F:endonuclease activity"/>
    <property type="evidence" value="ECO:0007669"/>
    <property type="project" value="UniProtKB-KW"/>
</dbReference>
<dbReference type="InterPro" id="IPR000477">
    <property type="entry name" value="RT_dom"/>
</dbReference>
<keyword evidence="6" id="KW-0175">Coiled coil</keyword>
<dbReference type="InterPro" id="IPR043128">
    <property type="entry name" value="Rev_trsase/Diguanyl_cyclase"/>
</dbReference>
<dbReference type="Pfam" id="PF17921">
    <property type="entry name" value="Integrase_H2C2"/>
    <property type="match status" value="1"/>
</dbReference>
<dbReference type="FunFam" id="1.10.340.70:FF:000001">
    <property type="entry name" value="Retrovirus-related Pol polyprotein from transposon gypsy-like Protein"/>
    <property type="match status" value="1"/>
</dbReference>
<feature type="domain" description="Integrase catalytic" evidence="7">
    <location>
        <begin position="956"/>
        <end position="1120"/>
    </location>
</feature>
<keyword evidence="2" id="KW-0548">Nucleotidyltransferase</keyword>
<evidence type="ECO:0000256" key="3">
    <source>
        <dbReference type="ARBA" id="ARBA00022722"/>
    </source>
</evidence>
<keyword evidence="5" id="KW-0511">Multifunctional enzyme</keyword>
<dbReference type="InterPro" id="IPR005162">
    <property type="entry name" value="Retrotrans_gag_dom"/>
</dbReference>
<dbReference type="Pfam" id="PF00665">
    <property type="entry name" value="rve"/>
    <property type="match status" value="1"/>
</dbReference>
<sequence length="1291" mass="147401">MADNNSMIHELQNDVKTHVAAIESIQTEMQQLFRSAESANAQRFSLFHEALESLMDRQKGESLRGATNSIRSPFQVRSVKLDFPRFDGKDVLNWIFKAEQFFDYHNTPDEDRLIISSVHLDQDVVPWFQMIQRSNPFRSWQEFTNALEMDFGPSAYDCPRAALFKLTQTSSVVEYYKEFNTLANRVQGVSIEAFLDCFLSGLQVDIRRDVMALAPKMQIHRDKGLCYFCDERFSHTHRCPNRGLMMLQLTEEDDETLEPDPADTKLDTPIPEEPQHHLSFNAMKGTSGMRIIRFTSTINNIEVQVLVDGGSSDTYLQPRIAQFLKVPIEPTQNLQVLVGNGESLTVEGKLHLQVQGHELVVPAYLLPVAGADLILGSSWLATLGPHIADYAHLTLKFYQQGKFIALQGDPHVSPQQAQLHQLRRMQQTNSIAQCFTLQLVESVNSQDIWSDLPTDMEPELAILLHTYRKVFQIPSGLPPQREQDHEIPLKERTTTVKVKPYRYPHSQKEEIEKMVQEMLQQGIIKPSNSPFSSPIILVKKKDGSWRFCTDYRALNNVTIKDSFPMPTVDELLDELHGAQYFSKLDLRSRYHQILIKPKIATRQPFVHTMGIMSEVDYLGHIVSGNEVSMDVNKVQDVVAWPVPKNIKQLRGFLGLTGYYRRFVKSYAQIANPLTTLLKKDAFVWSREAEAAFNKLKQVVTTAPVLSLPDFSEPFTLETDASGTGIGAVLGQKGHPIAYFSKKLSPRRQKQSAYIRELLAITEALAKFRHYLLGHKFVIKTDQKSLKSLLDQTLQTPEQQVWLHKFIGFDFKIEYKPGKDNIPADALSRMYLLAWSEPKSKFLQELQTVVHQDAELQQIITGCQHKEEEYKLYSVKEGLLLWKDKLVVPNNTYIIKQILTEFHTSHIGGHAGITRTIARIQAQFFWKNMRQDIKEYVQHCVVCQQAKVSNSVPAGLLQPLPIPNQVWDDVAMDFITGLPNSFGYYVIMVVIDRLTKYSHFVAQKTEYTSKSVAEAFMCHIVKLHGIPKSIVSDRDKVFTSSFWQNLFKLQGTSLAMSTAYHPQTDGQSEALNKCLEMYLRCFTFQNPKEWYKLLPMAEYWYNTAHHTSAGMTPFKALYGRETPTLIRYGANTEVTPSVKEYLMQRDAILDQLKVFHIAQLKAFKGGTDEPYIPLPLTTTDVGPALIPTAVLDSRMIIQGKTQVPQVLIQWGEDKLTEIKWESFQEIKDNYPQLNLEDKVIFKEGGIVMKGKKDISHKNDDSANVIPTILEERRKSGRKRIPSTSLKGYITNI</sequence>
<dbReference type="CDD" id="cd09274">
    <property type="entry name" value="RNase_HI_RT_Ty3"/>
    <property type="match status" value="1"/>
</dbReference>
<dbReference type="InterPro" id="IPR001584">
    <property type="entry name" value="Integrase_cat-core"/>
</dbReference>
<proteinExistence type="predicted"/>
<dbReference type="PANTHER" id="PTHR37984:SF5">
    <property type="entry name" value="PROTEIN NYNRIN-LIKE"/>
    <property type="match status" value="1"/>
</dbReference>
<dbReference type="SUPFAM" id="SSF56672">
    <property type="entry name" value="DNA/RNA polymerases"/>
    <property type="match status" value="1"/>
</dbReference>
<dbReference type="InterPro" id="IPR036397">
    <property type="entry name" value="RNaseH_sf"/>
</dbReference>
<dbReference type="Gene3D" id="3.10.20.370">
    <property type="match status" value="1"/>
</dbReference>
<evidence type="ECO:0000256" key="5">
    <source>
        <dbReference type="ARBA" id="ARBA00023268"/>
    </source>
</evidence>
<keyword evidence="9" id="KW-1185">Reference proteome</keyword>
<dbReference type="Gene3D" id="1.10.340.70">
    <property type="match status" value="1"/>
</dbReference>
<evidence type="ECO:0000256" key="1">
    <source>
        <dbReference type="ARBA" id="ARBA00022679"/>
    </source>
</evidence>
<keyword evidence="1" id="KW-0808">Transferase</keyword>
<dbReference type="InterPro" id="IPR043502">
    <property type="entry name" value="DNA/RNA_pol_sf"/>
</dbReference>
<dbReference type="InterPro" id="IPR050951">
    <property type="entry name" value="Retrovirus_Pol_polyprotein"/>
</dbReference>
<dbReference type="Pfam" id="PF17919">
    <property type="entry name" value="RT_RNaseH_2"/>
    <property type="match status" value="1"/>
</dbReference>
<dbReference type="Gene3D" id="2.40.70.10">
    <property type="entry name" value="Acid Proteases"/>
    <property type="match status" value="1"/>
</dbReference>
<dbReference type="GO" id="GO:0003676">
    <property type="term" value="F:nucleic acid binding"/>
    <property type="evidence" value="ECO:0007669"/>
    <property type="project" value="InterPro"/>
</dbReference>